<evidence type="ECO:0000256" key="3">
    <source>
        <dbReference type="ARBA" id="ARBA00022691"/>
    </source>
</evidence>
<name>A0A2I2GL20_9EURO</name>
<feature type="domain" description="O-methyltransferase C-terminal" evidence="5">
    <location>
        <begin position="217"/>
        <end position="361"/>
    </location>
</feature>
<keyword evidence="8" id="KW-1185">Reference proteome</keyword>
<dbReference type="GeneID" id="36562244"/>
<gene>
    <name evidence="7" type="ORF">P170DRAFT_508168</name>
</gene>
<accession>A0A2I2GL20</accession>
<dbReference type="Gene3D" id="3.40.50.150">
    <property type="entry name" value="Vaccinia Virus protein VP39"/>
    <property type="match status" value="1"/>
</dbReference>
<organism evidence="7 8">
    <name type="scientific">Aspergillus steynii IBT 23096</name>
    <dbReference type="NCBI Taxonomy" id="1392250"/>
    <lineage>
        <taxon>Eukaryota</taxon>
        <taxon>Fungi</taxon>
        <taxon>Dikarya</taxon>
        <taxon>Ascomycota</taxon>
        <taxon>Pezizomycotina</taxon>
        <taxon>Eurotiomycetes</taxon>
        <taxon>Eurotiomycetidae</taxon>
        <taxon>Eurotiales</taxon>
        <taxon>Aspergillaceae</taxon>
        <taxon>Aspergillus</taxon>
        <taxon>Aspergillus subgen. Circumdati</taxon>
    </lineage>
</organism>
<dbReference type="InterPro" id="IPR012967">
    <property type="entry name" value="COMT_dimerisation"/>
</dbReference>
<dbReference type="PROSITE" id="PS51683">
    <property type="entry name" value="SAM_OMT_II"/>
    <property type="match status" value="1"/>
</dbReference>
<evidence type="ECO:0000256" key="4">
    <source>
        <dbReference type="PIRSR" id="PIRSR005739-1"/>
    </source>
</evidence>
<dbReference type="SUPFAM" id="SSF53335">
    <property type="entry name" value="S-adenosyl-L-methionine-dependent methyltransferases"/>
    <property type="match status" value="1"/>
</dbReference>
<dbReference type="GO" id="GO:0044550">
    <property type="term" value="P:secondary metabolite biosynthetic process"/>
    <property type="evidence" value="ECO:0007669"/>
    <property type="project" value="UniProtKB-ARBA"/>
</dbReference>
<dbReference type="Gene3D" id="1.10.10.10">
    <property type="entry name" value="Winged helix-like DNA-binding domain superfamily/Winged helix DNA-binding domain"/>
    <property type="match status" value="1"/>
</dbReference>
<evidence type="ECO:0000259" key="5">
    <source>
        <dbReference type="Pfam" id="PF00891"/>
    </source>
</evidence>
<dbReference type="PANTHER" id="PTHR43712:SF1">
    <property type="entry name" value="HYPOTHETICAL O-METHYLTRANSFERASE (EUROFUNG)-RELATED"/>
    <property type="match status" value="1"/>
</dbReference>
<dbReference type="Proteomes" id="UP000234275">
    <property type="component" value="Unassembled WGS sequence"/>
</dbReference>
<protein>
    <submittedName>
        <fullName evidence="7">S-adenosyl-L-methionine-dependent methyltransferase</fullName>
    </submittedName>
</protein>
<dbReference type="OrthoDB" id="2410195at2759"/>
<keyword evidence="1 7" id="KW-0489">Methyltransferase</keyword>
<dbReference type="EMBL" id="MSFO01000002">
    <property type="protein sequence ID" value="PLB53583.1"/>
    <property type="molecule type" value="Genomic_DNA"/>
</dbReference>
<dbReference type="InterPro" id="IPR001077">
    <property type="entry name" value="COMT_C"/>
</dbReference>
<proteinExistence type="predicted"/>
<dbReference type="InterPro" id="IPR016461">
    <property type="entry name" value="COMT-like"/>
</dbReference>
<dbReference type="Pfam" id="PF08100">
    <property type="entry name" value="Dimerisation"/>
    <property type="match status" value="1"/>
</dbReference>
<sequence length="386" mass="43715">MESIVRQIKELYAESDPEGRERIHRDIRRLQGSLYSEMEFMIDLAANGPVKYSMTKIGVDLHIFEALHEGDEPLTGSKLAERTAAAPELIRRILRTQAALGLIDQVGADSFQSNRLTGFLANSALTSLLLFQQPVFGPAYQALPDFLRARNYQQVVSEDDTAFQVGHRTNLTFPEFLKQHPEHLHNLHKSMQLSYGNQWIDRFPVEKELSQFVTDSNERPVLVDIGGAHGQQARVFRQRFPSVPGRIIVQDRAEVIENVADIDGVEFMVHDFLQPQPIRGAKFYYLRFVLHDWPDEMCVKILQSIIPAMAPESRIILDELIPSDLGMSHWAAVMDTAMLATSGGSERSRGDWVVLLDRAGLQMLDLLEYDPQNLSVIVAVPKEQKE</sequence>
<evidence type="ECO:0000259" key="6">
    <source>
        <dbReference type="Pfam" id="PF08100"/>
    </source>
</evidence>
<dbReference type="RefSeq" id="XP_024708885.1">
    <property type="nucleotide sequence ID" value="XM_024854538.1"/>
</dbReference>
<dbReference type="GO" id="GO:0046983">
    <property type="term" value="F:protein dimerization activity"/>
    <property type="evidence" value="ECO:0007669"/>
    <property type="project" value="InterPro"/>
</dbReference>
<dbReference type="PANTHER" id="PTHR43712">
    <property type="entry name" value="PUTATIVE (AFU_ORTHOLOGUE AFUA_4G14580)-RELATED"/>
    <property type="match status" value="1"/>
</dbReference>
<dbReference type="InterPro" id="IPR036390">
    <property type="entry name" value="WH_DNA-bd_sf"/>
</dbReference>
<feature type="domain" description="O-methyltransferase dimerisation" evidence="6">
    <location>
        <begin position="56"/>
        <end position="123"/>
    </location>
</feature>
<dbReference type="PIRSF" id="PIRSF005739">
    <property type="entry name" value="O-mtase"/>
    <property type="match status" value="1"/>
</dbReference>
<evidence type="ECO:0000256" key="1">
    <source>
        <dbReference type="ARBA" id="ARBA00022603"/>
    </source>
</evidence>
<dbReference type="AlphaFoldDB" id="A0A2I2GL20"/>
<dbReference type="Pfam" id="PF00891">
    <property type="entry name" value="Methyltransf_2"/>
    <property type="match status" value="1"/>
</dbReference>
<dbReference type="VEuPathDB" id="FungiDB:P170DRAFT_508168"/>
<dbReference type="GO" id="GO:0008171">
    <property type="term" value="F:O-methyltransferase activity"/>
    <property type="evidence" value="ECO:0007669"/>
    <property type="project" value="InterPro"/>
</dbReference>
<evidence type="ECO:0000313" key="7">
    <source>
        <dbReference type="EMBL" id="PLB53583.1"/>
    </source>
</evidence>
<feature type="active site" description="Proton acceptor" evidence="4">
    <location>
        <position position="291"/>
    </location>
</feature>
<evidence type="ECO:0000313" key="8">
    <source>
        <dbReference type="Proteomes" id="UP000234275"/>
    </source>
</evidence>
<dbReference type="InterPro" id="IPR036388">
    <property type="entry name" value="WH-like_DNA-bd_sf"/>
</dbReference>
<reference evidence="7 8" key="1">
    <citation type="submission" date="2016-12" db="EMBL/GenBank/DDBJ databases">
        <title>The genomes of Aspergillus section Nigri reveals drivers in fungal speciation.</title>
        <authorList>
            <consortium name="DOE Joint Genome Institute"/>
            <person name="Vesth T.C."/>
            <person name="Nybo J."/>
            <person name="Theobald S."/>
            <person name="Brandl J."/>
            <person name="Frisvad J.C."/>
            <person name="Nielsen K.F."/>
            <person name="Lyhne E.K."/>
            <person name="Kogle M.E."/>
            <person name="Kuo A."/>
            <person name="Riley R."/>
            <person name="Clum A."/>
            <person name="Nolan M."/>
            <person name="Lipzen A."/>
            <person name="Salamov A."/>
            <person name="Henrissat B."/>
            <person name="Wiebenga A."/>
            <person name="De Vries R.P."/>
            <person name="Grigoriev I.V."/>
            <person name="Mortensen U.H."/>
            <person name="Andersen M.R."/>
            <person name="Baker S.E."/>
        </authorList>
    </citation>
    <scope>NUCLEOTIDE SEQUENCE [LARGE SCALE GENOMIC DNA]</scope>
    <source>
        <strain evidence="7 8">IBT 23096</strain>
    </source>
</reference>
<comment type="caution">
    <text evidence="7">The sequence shown here is derived from an EMBL/GenBank/DDBJ whole genome shotgun (WGS) entry which is preliminary data.</text>
</comment>
<dbReference type="InterPro" id="IPR029063">
    <property type="entry name" value="SAM-dependent_MTases_sf"/>
</dbReference>
<evidence type="ECO:0000256" key="2">
    <source>
        <dbReference type="ARBA" id="ARBA00022679"/>
    </source>
</evidence>
<keyword evidence="2 7" id="KW-0808">Transferase</keyword>
<dbReference type="SUPFAM" id="SSF46785">
    <property type="entry name" value="Winged helix' DNA-binding domain"/>
    <property type="match status" value="1"/>
</dbReference>
<dbReference type="GO" id="GO:0032259">
    <property type="term" value="P:methylation"/>
    <property type="evidence" value="ECO:0007669"/>
    <property type="project" value="UniProtKB-KW"/>
</dbReference>
<keyword evidence="3" id="KW-0949">S-adenosyl-L-methionine</keyword>